<comment type="caution">
    <text evidence="2">The sequence shown here is derived from an EMBL/GenBank/DDBJ whole genome shotgun (WGS) entry which is preliminary data.</text>
</comment>
<feature type="region of interest" description="Disordered" evidence="1">
    <location>
        <begin position="1"/>
        <end position="22"/>
    </location>
</feature>
<dbReference type="AlphaFoldDB" id="A0A4C1UAW8"/>
<keyword evidence="3" id="KW-1185">Reference proteome</keyword>
<proteinExistence type="predicted"/>
<organism evidence="2 3">
    <name type="scientific">Eumeta variegata</name>
    <name type="common">Bagworm moth</name>
    <name type="synonym">Eumeta japonica</name>
    <dbReference type="NCBI Taxonomy" id="151549"/>
    <lineage>
        <taxon>Eukaryota</taxon>
        <taxon>Metazoa</taxon>
        <taxon>Ecdysozoa</taxon>
        <taxon>Arthropoda</taxon>
        <taxon>Hexapoda</taxon>
        <taxon>Insecta</taxon>
        <taxon>Pterygota</taxon>
        <taxon>Neoptera</taxon>
        <taxon>Endopterygota</taxon>
        <taxon>Lepidoptera</taxon>
        <taxon>Glossata</taxon>
        <taxon>Ditrysia</taxon>
        <taxon>Tineoidea</taxon>
        <taxon>Psychidae</taxon>
        <taxon>Oiketicinae</taxon>
        <taxon>Eumeta</taxon>
    </lineage>
</organism>
<evidence type="ECO:0000313" key="3">
    <source>
        <dbReference type="Proteomes" id="UP000299102"/>
    </source>
</evidence>
<dbReference type="EMBL" id="BGZK01000151">
    <property type="protein sequence ID" value="GBP23541.1"/>
    <property type="molecule type" value="Genomic_DNA"/>
</dbReference>
<evidence type="ECO:0000256" key="1">
    <source>
        <dbReference type="SAM" id="MobiDB-lite"/>
    </source>
</evidence>
<gene>
    <name evidence="2" type="ORF">EVAR_12823_1</name>
</gene>
<evidence type="ECO:0000313" key="2">
    <source>
        <dbReference type="EMBL" id="GBP23541.1"/>
    </source>
</evidence>
<reference evidence="2 3" key="1">
    <citation type="journal article" date="2019" name="Commun. Biol.">
        <title>The bagworm genome reveals a unique fibroin gene that provides high tensile strength.</title>
        <authorList>
            <person name="Kono N."/>
            <person name="Nakamura H."/>
            <person name="Ohtoshi R."/>
            <person name="Tomita M."/>
            <person name="Numata K."/>
            <person name="Arakawa K."/>
        </authorList>
    </citation>
    <scope>NUCLEOTIDE SEQUENCE [LARGE SCALE GENOMIC DNA]</scope>
</reference>
<protein>
    <submittedName>
        <fullName evidence="2">Uncharacterized protein</fullName>
    </submittedName>
</protein>
<dbReference type="Proteomes" id="UP000299102">
    <property type="component" value="Unassembled WGS sequence"/>
</dbReference>
<name>A0A4C1UAW8_EUMVA</name>
<accession>A0A4C1UAW8</accession>
<sequence>MEGGCRVMEGSGPPELSLTERKSTKEAVISRLYSVLDGDPAICAYDRYIGPVTVGGRRDRDARENSECIVDFAAFVLRAVVRERADGRALLARPDLPDIESGASFA</sequence>